<sequence>MITAFAISTSALDTAQSALNVIGQNIANASTPGYHEQAVNLTSAYTPNANTGGTGTGVDVASITRYTAAPVDAAIVTANANQSSTNAQLGISQQIQTALNSGTGGIGDQLNSFFSAVDSLTTQPDSTALRQQLISTAGTLAGQLNTAASTLGQLRTSTGDQVTQGIAQVNKLAGQIAGLNKQIAASEAAGGQPNNLLDQRDSAINSLSQLIDVRTVNQPNGVVNVIGNGTGIVVGQIAATLQVGPDASGNLVVTQAGSAAPVTIGSGSVGAQIQAYNTGIPAASSQLDAFTSQLVQSVNQVQATGLGLKGPQTAATGSVSAASATAPLNSAGLPFPVQAGKLTVSVTDAAGNRTNTTISIDPTTDSLQSVATALNGVTGLQASVNAGNQLQIQAQSGYSFDFAGRDTSPASGAPVANPDTSGVLAALGVNGFFTGSSASSIAVNPALVSDPSQLAASTTGAAGDGTNLQRLSAVKTQALIGGQTLTNSFASQAASVGNTVQSLTDQQTAQTGVMQTLTAQQQSVSGVNTNTEFVNLLAYQKMTQAASEYFTTVNTAIGYVLNMIH</sequence>
<evidence type="ECO:0000256" key="7">
    <source>
        <dbReference type="RuleBase" id="RU362065"/>
    </source>
</evidence>
<dbReference type="GO" id="GO:0044780">
    <property type="term" value="P:bacterial-type flagellum assembly"/>
    <property type="evidence" value="ECO:0007669"/>
    <property type="project" value="InterPro"/>
</dbReference>
<evidence type="ECO:0000313" key="11">
    <source>
        <dbReference type="Proteomes" id="UP000503447"/>
    </source>
</evidence>
<dbReference type="GO" id="GO:0005198">
    <property type="term" value="F:structural molecule activity"/>
    <property type="evidence" value="ECO:0007669"/>
    <property type="project" value="UniProtKB-UniRule"/>
</dbReference>
<evidence type="ECO:0000256" key="3">
    <source>
        <dbReference type="ARBA" id="ARBA00009677"/>
    </source>
</evidence>
<evidence type="ECO:0000259" key="8">
    <source>
        <dbReference type="Pfam" id="PF00460"/>
    </source>
</evidence>
<keyword evidence="5 7" id="KW-0964">Secreted</keyword>
<dbReference type="PRINTS" id="PR01005">
    <property type="entry name" value="FLGHOOKAP1"/>
</dbReference>
<dbReference type="InterPro" id="IPR001444">
    <property type="entry name" value="Flag_bb_rod_N"/>
</dbReference>
<dbReference type="PANTHER" id="PTHR30033">
    <property type="entry name" value="FLAGELLAR HOOK-ASSOCIATED PROTEIN 1"/>
    <property type="match status" value="1"/>
</dbReference>
<name>A0A6M5YVD8_9BACT</name>
<keyword evidence="6 7" id="KW-0975">Bacterial flagellum</keyword>
<keyword evidence="11" id="KW-1185">Reference proteome</keyword>
<evidence type="ECO:0000256" key="1">
    <source>
        <dbReference type="ARBA" id="ARBA00004365"/>
    </source>
</evidence>
<dbReference type="GO" id="GO:0009424">
    <property type="term" value="C:bacterial-type flagellum hook"/>
    <property type="evidence" value="ECO:0007669"/>
    <property type="project" value="UniProtKB-UniRule"/>
</dbReference>
<dbReference type="SUPFAM" id="SSF64518">
    <property type="entry name" value="Phase 1 flagellin"/>
    <property type="match status" value="1"/>
</dbReference>
<dbReference type="AlphaFoldDB" id="A0A6M5YVD8"/>
<evidence type="ECO:0000256" key="2">
    <source>
        <dbReference type="ARBA" id="ARBA00004613"/>
    </source>
</evidence>
<comment type="similarity">
    <text evidence="3 7">Belongs to the flagella basal body rod proteins family.</text>
</comment>
<comment type="subcellular location">
    <subcellularLocation>
        <location evidence="1 7">Bacterial flagellum</location>
    </subcellularLocation>
    <subcellularLocation>
        <location evidence="2 7">Secreted</location>
    </subcellularLocation>
</comment>
<accession>A0A6M5YVD8</accession>
<dbReference type="KEGG" id="ftj:FTUN_5575"/>
<dbReference type="GO" id="GO:0005576">
    <property type="term" value="C:extracellular region"/>
    <property type="evidence" value="ECO:0007669"/>
    <property type="project" value="UniProtKB-SubCell"/>
</dbReference>
<evidence type="ECO:0000259" key="9">
    <source>
        <dbReference type="Pfam" id="PF22638"/>
    </source>
</evidence>
<evidence type="ECO:0000256" key="5">
    <source>
        <dbReference type="ARBA" id="ARBA00022525"/>
    </source>
</evidence>
<feature type="domain" description="Flagellar basal body rod protein N-terminal" evidence="8">
    <location>
        <begin position="8"/>
        <end position="34"/>
    </location>
</feature>
<feature type="domain" description="Flagellar hook-associated protein FlgK helical" evidence="9">
    <location>
        <begin position="93"/>
        <end position="311"/>
    </location>
</feature>
<dbReference type="InterPro" id="IPR053927">
    <property type="entry name" value="FlgK_helical"/>
</dbReference>
<protein>
    <recommendedName>
        <fullName evidence="4 7">Flagellar hook-associated protein 1</fullName>
        <shortName evidence="7">HAP1</shortName>
    </recommendedName>
</protein>
<organism evidence="10 11">
    <name type="scientific">Frigoriglobus tundricola</name>
    <dbReference type="NCBI Taxonomy" id="2774151"/>
    <lineage>
        <taxon>Bacteria</taxon>
        <taxon>Pseudomonadati</taxon>
        <taxon>Planctomycetota</taxon>
        <taxon>Planctomycetia</taxon>
        <taxon>Gemmatales</taxon>
        <taxon>Gemmataceae</taxon>
        <taxon>Frigoriglobus</taxon>
    </lineage>
</organism>
<evidence type="ECO:0000313" key="10">
    <source>
        <dbReference type="EMBL" id="QJW97995.1"/>
    </source>
</evidence>
<dbReference type="Proteomes" id="UP000503447">
    <property type="component" value="Chromosome"/>
</dbReference>
<evidence type="ECO:0000256" key="6">
    <source>
        <dbReference type="ARBA" id="ARBA00023143"/>
    </source>
</evidence>
<dbReference type="PANTHER" id="PTHR30033:SF2">
    <property type="entry name" value="FLAGELLAR HOOK PROTEIN"/>
    <property type="match status" value="1"/>
</dbReference>
<dbReference type="Pfam" id="PF22638">
    <property type="entry name" value="FlgK_D1"/>
    <property type="match status" value="1"/>
</dbReference>
<dbReference type="EMBL" id="CP053452">
    <property type="protein sequence ID" value="QJW97995.1"/>
    <property type="molecule type" value="Genomic_DNA"/>
</dbReference>
<dbReference type="InterPro" id="IPR002371">
    <property type="entry name" value="FlgK"/>
</dbReference>
<evidence type="ECO:0000256" key="4">
    <source>
        <dbReference type="ARBA" id="ARBA00016244"/>
    </source>
</evidence>
<dbReference type="NCBIfam" id="TIGR02492">
    <property type="entry name" value="flgK_ends"/>
    <property type="match status" value="1"/>
</dbReference>
<proteinExistence type="inferred from homology"/>
<dbReference type="RefSeq" id="WP_171473268.1">
    <property type="nucleotide sequence ID" value="NZ_CP053452.2"/>
</dbReference>
<gene>
    <name evidence="7" type="primary">flgK</name>
    <name evidence="10" type="ORF">FTUN_5575</name>
</gene>
<dbReference type="Pfam" id="PF00460">
    <property type="entry name" value="Flg_bb_rod"/>
    <property type="match status" value="1"/>
</dbReference>
<reference evidence="11" key="1">
    <citation type="submission" date="2020-05" db="EMBL/GenBank/DDBJ databases">
        <title>Frigoriglobus tundricola gen. nov., sp. nov., a psychrotolerant cellulolytic planctomycete of the family Gemmataceae with two divergent copies of 16S rRNA gene.</title>
        <authorList>
            <person name="Kulichevskaya I.S."/>
            <person name="Ivanova A.A."/>
            <person name="Naumoff D.G."/>
            <person name="Beletsky A.V."/>
            <person name="Rijpstra W.I.C."/>
            <person name="Sinninghe Damste J.S."/>
            <person name="Mardanov A.V."/>
            <person name="Ravin N.V."/>
            <person name="Dedysh S.N."/>
        </authorList>
    </citation>
    <scope>NUCLEOTIDE SEQUENCE [LARGE SCALE GENOMIC DNA]</scope>
    <source>
        <strain evidence="11">PL17</strain>
    </source>
</reference>